<keyword evidence="4" id="KW-0812">Transmembrane</keyword>
<dbReference type="SUPFAM" id="SSF50998">
    <property type="entry name" value="Quinoprotein alcohol dehydrogenase-like"/>
    <property type="match status" value="1"/>
</dbReference>
<gene>
    <name evidence="5" type="ORF">SV7mr_10140</name>
</gene>
<organism evidence="5 6">
    <name type="scientific">Stieleria bergensis</name>
    <dbReference type="NCBI Taxonomy" id="2528025"/>
    <lineage>
        <taxon>Bacteria</taxon>
        <taxon>Pseudomonadati</taxon>
        <taxon>Planctomycetota</taxon>
        <taxon>Planctomycetia</taxon>
        <taxon>Pirellulales</taxon>
        <taxon>Pirellulaceae</taxon>
        <taxon>Stieleria</taxon>
    </lineage>
</organism>
<dbReference type="InterPro" id="IPR015943">
    <property type="entry name" value="WD40/YVTN_repeat-like_dom_sf"/>
</dbReference>
<feature type="repeat" description="WD" evidence="3">
    <location>
        <begin position="501"/>
        <end position="542"/>
    </location>
</feature>
<evidence type="ECO:0000313" key="6">
    <source>
        <dbReference type="Proteomes" id="UP000315003"/>
    </source>
</evidence>
<dbReference type="PRINTS" id="PR00320">
    <property type="entry name" value="GPROTEINBRPT"/>
</dbReference>
<dbReference type="PROSITE" id="PS50082">
    <property type="entry name" value="WD_REPEATS_2"/>
    <property type="match status" value="9"/>
</dbReference>
<dbReference type="AlphaFoldDB" id="A0A517SQX9"/>
<dbReference type="PROSITE" id="PS50294">
    <property type="entry name" value="WD_REPEATS_REGION"/>
    <property type="match status" value="8"/>
</dbReference>
<dbReference type="Gene3D" id="2.130.10.10">
    <property type="entry name" value="YVTN repeat-like/Quinoprotein amine dehydrogenase"/>
    <property type="match status" value="5"/>
</dbReference>
<dbReference type="Proteomes" id="UP000315003">
    <property type="component" value="Chromosome"/>
</dbReference>
<dbReference type="InterPro" id="IPR020472">
    <property type="entry name" value="WD40_PAC1"/>
</dbReference>
<evidence type="ECO:0000313" key="5">
    <source>
        <dbReference type="EMBL" id="QDT58521.1"/>
    </source>
</evidence>
<keyword evidence="4" id="KW-1133">Transmembrane helix</keyword>
<dbReference type="PANTHER" id="PTHR19848:SF8">
    <property type="entry name" value="F-BOX AND WD REPEAT DOMAIN CONTAINING 7"/>
    <property type="match status" value="1"/>
</dbReference>
<name>A0A517SQX9_9BACT</name>
<evidence type="ECO:0000256" key="4">
    <source>
        <dbReference type="SAM" id="Phobius"/>
    </source>
</evidence>
<feature type="repeat" description="WD" evidence="3">
    <location>
        <begin position="887"/>
        <end position="928"/>
    </location>
</feature>
<dbReference type="EMBL" id="CP036272">
    <property type="protein sequence ID" value="QDT58521.1"/>
    <property type="molecule type" value="Genomic_DNA"/>
</dbReference>
<feature type="repeat" description="WD" evidence="3">
    <location>
        <begin position="460"/>
        <end position="501"/>
    </location>
</feature>
<evidence type="ECO:0000256" key="3">
    <source>
        <dbReference type="PROSITE-ProRule" id="PRU00221"/>
    </source>
</evidence>
<keyword evidence="1 3" id="KW-0853">WD repeat</keyword>
<dbReference type="InterPro" id="IPR036322">
    <property type="entry name" value="WD40_repeat_dom_sf"/>
</dbReference>
<keyword evidence="2" id="KW-0677">Repeat</keyword>
<proteinExistence type="predicted"/>
<accession>A0A517SQX9</accession>
<dbReference type="InterPro" id="IPR001680">
    <property type="entry name" value="WD40_rpt"/>
</dbReference>
<feature type="repeat" description="WD" evidence="3">
    <location>
        <begin position="102"/>
        <end position="143"/>
    </location>
</feature>
<reference evidence="5 6" key="1">
    <citation type="submission" date="2019-02" db="EMBL/GenBank/DDBJ databases">
        <title>Deep-cultivation of Planctomycetes and their phenomic and genomic characterization uncovers novel biology.</title>
        <authorList>
            <person name="Wiegand S."/>
            <person name="Jogler M."/>
            <person name="Boedeker C."/>
            <person name="Pinto D."/>
            <person name="Vollmers J."/>
            <person name="Rivas-Marin E."/>
            <person name="Kohn T."/>
            <person name="Peeters S.H."/>
            <person name="Heuer A."/>
            <person name="Rast P."/>
            <person name="Oberbeckmann S."/>
            <person name="Bunk B."/>
            <person name="Jeske O."/>
            <person name="Meyerdierks A."/>
            <person name="Storesund J.E."/>
            <person name="Kallscheuer N."/>
            <person name="Luecker S."/>
            <person name="Lage O.M."/>
            <person name="Pohl T."/>
            <person name="Merkel B.J."/>
            <person name="Hornburger P."/>
            <person name="Mueller R.-W."/>
            <person name="Bruemmer F."/>
            <person name="Labrenz M."/>
            <person name="Spormann A.M."/>
            <person name="Op den Camp H."/>
            <person name="Overmann J."/>
            <person name="Amann R."/>
            <person name="Jetten M.S.M."/>
            <person name="Mascher T."/>
            <person name="Medema M.H."/>
            <person name="Devos D.P."/>
            <person name="Kaster A.-K."/>
            <person name="Ovreas L."/>
            <person name="Rohde M."/>
            <person name="Galperin M.Y."/>
            <person name="Jogler C."/>
        </authorList>
    </citation>
    <scope>NUCLEOTIDE SEQUENCE [LARGE SCALE GENOMIC DNA]</scope>
    <source>
        <strain evidence="5 6">SV_7m_r</strain>
    </source>
</reference>
<keyword evidence="4" id="KW-0472">Membrane</keyword>
<feature type="repeat" description="WD" evidence="3">
    <location>
        <begin position="60"/>
        <end position="101"/>
    </location>
</feature>
<dbReference type="CDD" id="cd00200">
    <property type="entry name" value="WD40"/>
    <property type="match status" value="3"/>
</dbReference>
<dbReference type="Pfam" id="PF00400">
    <property type="entry name" value="WD40"/>
    <property type="match status" value="13"/>
</dbReference>
<evidence type="ECO:0000256" key="2">
    <source>
        <dbReference type="ARBA" id="ARBA00022737"/>
    </source>
</evidence>
<evidence type="ECO:0000256" key="1">
    <source>
        <dbReference type="ARBA" id="ARBA00022574"/>
    </source>
</evidence>
<dbReference type="InterPro" id="IPR011047">
    <property type="entry name" value="Quinoprotein_ADH-like_sf"/>
</dbReference>
<dbReference type="InterPro" id="IPR019775">
    <property type="entry name" value="WD40_repeat_CS"/>
</dbReference>
<dbReference type="SUPFAM" id="SSF50978">
    <property type="entry name" value="WD40 repeat-like"/>
    <property type="match status" value="2"/>
</dbReference>
<feature type="repeat" description="WD" evidence="3">
    <location>
        <begin position="242"/>
        <end position="275"/>
    </location>
</feature>
<feature type="repeat" description="WD" evidence="3">
    <location>
        <begin position="761"/>
        <end position="802"/>
    </location>
</feature>
<keyword evidence="6" id="KW-1185">Reference proteome</keyword>
<dbReference type="PROSITE" id="PS00678">
    <property type="entry name" value="WD_REPEATS_1"/>
    <property type="match status" value="4"/>
</dbReference>
<sequence>MHLTAHSFVRDFCRDNFPTALRRVVLGFFLFLPILLWQPASDAQTPVANQAGTIQQPLTLQGHYSSVTMGALSPKGDQAITTSTDQTARLWDLATGRQLRQYDGHTGPIFCLALSKNGRLLATGAQDNTIRLWDVPQSSPIIKIPAHTSAALALSISSDNRNLISADADGNVRLIEISQIASADPATLATLKNPTEPTTRRGHAGSVTHTAWRNDGVLFATADSTGQIMLWSPFLTSRQGSLGQHVGGVTGISFSPNNQQLISTGKDGSIRTWQLPVTETQNLPSTKSPIAQICVPVNQNIGLVASADGWLRQFDLVSGTVTKEFPKLPAGITAAALQPSRGMFAVGNHSGTVDLIDFGDGKKIASFSIGKGPVVDLVFHPDNQRIACVGSDATVTQWLLSSIVSPNENATPEPEQTWPQAGSKAVTLCYSNDGSQLFAGTSDGNILQWKTSDRSLVNTFKGHSDAVAELAVTANNQLLASVGADGVLNLWQIADGHRLHSIEHPGAINSVSIRSDGQRAATASSDGVVRVWELATGALLQTFGTADTAAVQTRWLSDGKRLITGTNDGRLSIDKAAIIRSIQVSDTAIDGMTTLNSGAQVATFGSDRGVTITDINTGKAIRQLDPLPAQTTGIAARHDNQRLAIGTVNGSVAIYNPGSGQLMQTIPGVPDSQSPITCLAYSPDHKLLAVVDQQHRLRFYGPAAPGQSVEPGQELFLHQQTQSSAPITSLKFTADSRGVWAAQADGQLALWAYASPIQLRQLNHSGSVYSLAFTQDGNTLVSSSADQSIRIWDPQTGQQRFQLRGHTGGVLALALSPDDSLLVSSGEDKTLRLWDVTGGRQLKQLASLNEAMYSVAVHPNGQSLAAAGADRAIHRYDLLTGSPAEKLTGHSDYIHSLTFDATGNRLLSYGYAGQLKLWKTSDGSLILEQQVGKIGNDAKFSQDGSAVLLSNGDATARWFKLPEQAK</sequence>
<feature type="transmembrane region" description="Helical" evidence="4">
    <location>
        <begin position="20"/>
        <end position="37"/>
    </location>
</feature>
<dbReference type="SMART" id="SM00320">
    <property type="entry name" value="WD40"/>
    <property type="match status" value="19"/>
</dbReference>
<dbReference type="OrthoDB" id="500858at2"/>
<feature type="repeat" description="WD" evidence="3">
    <location>
        <begin position="803"/>
        <end position="844"/>
    </location>
</feature>
<protein>
    <submittedName>
        <fullName evidence="5">WD domain, G-beta repeat</fullName>
    </submittedName>
</protein>
<dbReference type="PANTHER" id="PTHR19848">
    <property type="entry name" value="WD40 REPEAT PROTEIN"/>
    <property type="match status" value="1"/>
</dbReference>
<feature type="repeat" description="WD" evidence="3">
    <location>
        <begin position="200"/>
        <end position="232"/>
    </location>
</feature>